<proteinExistence type="predicted"/>
<reference evidence="4 5" key="1">
    <citation type="submission" date="2024-06" db="EMBL/GenBank/DDBJ databases">
        <title>Genomic Encyclopedia of Type Strains, Phase IV (KMG-IV): sequencing the most valuable type-strain genomes for metagenomic binning, comparative biology and taxonomic classification.</title>
        <authorList>
            <person name="Goeker M."/>
        </authorList>
    </citation>
    <scope>NUCLEOTIDE SEQUENCE [LARGE SCALE GENOMIC DNA]</scope>
    <source>
        <strain evidence="4 5">DSM 17809</strain>
    </source>
</reference>
<dbReference type="EMBL" id="JBEPLU010000003">
    <property type="protein sequence ID" value="MET3528152.1"/>
    <property type="molecule type" value="Genomic_DNA"/>
</dbReference>
<accession>A0ABV2ENA9</accession>
<dbReference type="PANTHER" id="PTHR43581">
    <property type="entry name" value="ATP/GTP PHOSPHATASE"/>
    <property type="match status" value="1"/>
</dbReference>
<dbReference type="Pfam" id="PF13304">
    <property type="entry name" value="AAA_21"/>
    <property type="match status" value="1"/>
</dbReference>
<evidence type="ECO:0000259" key="3">
    <source>
        <dbReference type="Pfam" id="PF20469"/>
    </source>
</evidence>
<gene>
    <name evidence="4" type="ORF">ABID41_003291</name>
</gene>
<dbReference type="Gene3D" id="3.40.50.300">
    <property type="entry name" value="P-loop containing nucleotide triphosphate hydrolases"/>
    <property type="match status" value="2"/>
</dbReference>
<dbReference type="InterPro" id="IPR038729">
    <property type="entry name" value="Rad50/SbcC_AAA"/>
</dbReference>
<evidence type="ECO:0000259" key="2">
    <source>
        <dbReference type="Pfam" id="PF13476"/>
    </source>
</evidence>
<organism evidence="4 5">
    <name type="scientific">Phenylobacterium koreense</name>
    <dbReference type="NCBI Taxonomy" id="266125"/>
    <lineage>
        <taxon>Bacteria</taxon>
        <taxon>Pseudomonadati</taxon>
        <taxon>Pseudomonadota</taxon>
        <taxon>Alphaproteobacteria</taxon>
        <taxon>Caulobacterales</taxon>
        <taxon>Caulobacteraceae</taxon>
        <taxon>Phenylobacterium</taxon>
    </lineage>
</organism>
<dbReference type="InterPro" id="IPR003959">
    <property type="entry name" value="ATPase_AAA_core"/>
</dbReference>
<dbReference type="InterPro" id="IPR034139">
    <property type="entry name" value="TOPRIM_OLD"/>
</dbReference>
<dbReference type="Pfam" id="PF13476">
    <property type="entry name" value="AAA_23"/>
    <property type="match status" value="1"/>
</dbReference>
<dbReference type="Proteomes" id="UP001549110">
    <property type="component" value="Unassembled WGS sequence"/>
</dbReference>
<dbReference type="InterPro" id="IPR027417">
    <property type="entry name" value="P-loop_NTPase"/>
</dbReference>
<evidence type="ECO:0000313" key="5">
    <source>
        <dbReference type="Proteomes" id="UP001549110"/>
    </source>
</evidence>
<feature type="domain" description="ATPase AAA-type core" evidence="1">
    <location>
        <begin position="250"/>
        <end position="334"/>
    </location>
</feature>
<dbReference type="SUPFAM" id="SSF52540">
    <property type="entry name" value="P-loop containing nucleoside triphosphate hydrolases"/>
    <property type="match status" value="1"/>
</dbReference>
<evidence type="ECO:0000313" key="4">
    <source>
        <dbReference type="EMBL" id="MET3528152.1"/>
    </source>
</evidence>
<dbReference type="CDD" id="cd00267">
    <property type="entry name" value="ABC_ATPase"/>
    <property type="match status" value="1"/>
</dbReference>
<feature type="domain" description="OLD protein-like TOPRIM" evidence="3">
    <location>
        <begin position="376"/>
        <end position="440"/>
    </location>
</feature>
<name>A0ABV2ENA9_9CAUL</name>
<keyword evidence="5" id="KW-1185">Reference proteome</keyword>
<dbReference type="InterPro" id="IPR051396">
    <property type="entry name" value="Bact_Antivir_Def_Nuclease"/>
</dbReference>
<protein>
    <submittedName>
        <fullName evidence="4">ATPase</fullName>
    </submittedName>
</protein>
<dbReference type="Pfam" id="PF20469">
    <property type="entry name" value="OLD-like_TOPRIM"/>
    <property type="match status" value="1"/>
</dbReference>
<dbReference type="CDD" id="cd01026">
    <property type="entry name" value="TOPRIM_OLD"/>
    <property type="match status" value="1"/>
</dbReference>
<sequence>MAMITKIYIDNFKAFSAFSLALEPDLNIIVGDNEAGKSSILEALGLALTKRINGRAIETELSASLFNKAAVDAYVAAVQAGGNPDLPRIRIEVFLSDEPSVAALRGSHNIEKSDAVGVRLEIGFNDEYGAEYGAFLADRAEVRTIPIEFYTVQWCSFAGNAISSRGMPVGLSYIDATTIRLQSGTDYYLQNIINAGLDAKERVALTLAYRGLKEKFSGEAAIKAINDKLTQNKGAITDKKLAIAVDVSQKSSWETNLVPHLDDLPFHLIGKGEQSALKILLALERQAGEAHVILIEEPENHLSFSSLQTLIAKINEKCKGKQIIITTHSAYVLNKLGMEKTVLLHDGMTTTLAKLPKDTQAYFKKLSGYDTLRIILAKRSILVEGPSDELIVQKAYARVHGHLPADDGVDVINVRGLSFPRFLDIAKELGKDVCVVTDNDGDHANKIVERYKPYAGIKGIRICADDDNTANTLEPQMVKCNTLEALNKALGTAHADTASLAEWMIDNKSEWALRVFEADEELEFPAYIFEAVHG</sequence>
<dbReference type="PANTHER" id="PTHR43581:SF4">
    <property type="entry name" value="ATP_GTP PHOSPHATASE"/>
    <property type="match status" value="1"/>
</dbReference>
<comment type="caution">
    <text evidence="4">The sequence shown here is derived from an EMBL/GenBank/DDBJ whole genome shotgun (WGS) entry which is preliminary data.</text>
</comment>
<feature type="domain" description="Rad50/SbcC-type AAA" evidence="2">
    <location>
        <begin position="6"/>
        <end position="54"/>
    </location>
</feature>
<evidence type="ECO:0000259" key="1">
    <source>
        <dbReference type="Pfam" id="PF13304"/>
    </source>
</evidence>